<dbReference type="InterPro" id="IPR045155">
    <property type="entry name" value="Beta-lactam_cat"/>
</dbReference>
<evidence type="ECO:0000313" key="2">
    <source>
        <dbReference type="EMBL" id="GAA3167173.1"/>
    </source>
</evidence>
<dbReference type="EMBL" id="BAAAVV010000004">
    <property type="protein sequence ID" value="GAA3167173.1"/>
    <property type="molecule type" value="Genomic_DNA"/>
</dbReference>
<dbReference type="InterPro" id="IPR012338">
    <property type="entry name" value="Beta-lactam/transpept-like"/>
</dbReference>
<dbReference type="Gene3D" id="3.40.710.10">
    <property type="entry name" value="DD-peptidase/beta-lactamase superfamily"/>
    <property type="match status" value="1"/>
</dbReference>
<sequence length="268" mass="28212">MLDPRRAQAGGRAPAEVVAAVTAAYGQGGVLAVVVARQHEAATGLSIRAVEARAARTAARSADNGHVAHQPFPSASMVKLFLAEDVLHRARAGVLALTAADHELLAEMIRRSDDPAASAVWVRFDGAQAVRAVADRYDLTGTEPPRRPGQWGETTTTARDLARFLTLLPLLAHPEDAATLLGWMRSATALAADGFDQRFGLFGTLPGRPAVKQGWMCCVEGSRHLHSVAVIGSRVVVLLSEVPRAVGYDQARAWLTAAAAAVPAPRGG</sequence>
<reference evidence="3" key="1">
    <citation type="journal article" date="2019" name="Int. J. Syst. Evol. Microbiol.">
        <title>The Global Catalogue of Microorganisms (GCM) 10K type strain sequencing project: providing services to taxonomists for standard genome sequencing and annotation.</title>
        <authorList>
            <consortium name="The Broad Institute Genomics Platform"/>
            <consortium name="The Broad Institute Genome Sequencing Center for Infectious Disease"/>
            <person name="Wu L."/>
            <person name="Ma J."/>
        </authorList>
    </citation>
    <scope>NUCLEOTIDE SEQUENCE [LARGE SCALE GENOMIC DNA]</scope>
    <source>
        <strain evidence="3">JCM 15614</strain>
    </source>
</reference>
<keyword evidence="3" id="KW-1185">Reference proteome</keyword>
<dbReference type="Proteomes" id="UP001499924">
    <property type="component" value="Unassembled WGS sequence"/>
</dbReference>
<dbReference type="Pfam" id="PF13354">
    <property type="entry name" value="Beta-lactamase2"/>
    <property type="match status" value="1"/>
</dbReference>
<evidence type="ECO:0000259" key="1">
    <source>
        <dbReference type="Pfam" id="PF13354"/>
    </source>
</evidence>
<protein>
    <recommendedName>
        <fullName evidence="1">Beta-lactamase class A catalytic domain-containing protein</fullName>
    </recommendedName>
</protein>
<feature type="domain" description="Beta-lactamase class A catalytic" evidence="1">
    <location>
        <begin position="103"/>
        <end position="219"/>
    </location>
</feature>
<evidence type="ECO:0000313" key="3">
    <source>
        <dbReference type="Proteomes" id="UP001499924"/>
    </source>
</evidence>
<accession>A0ABP6P6M8</accession>
<comment type="caution">
    <text evidence="2">The sequence shown here is derived from an EMBL/GenBank/DDBJ whole genome shotgun (WGS) entry which is preliminary data.</text>
</comment>
<proteinExistence type="predicted"/>
<name>A0ABP6P6M8_9ACTN</name>
<organism evidence="2 3">
    <name type="scientific">Blastococcus jejuensis</name>
    <dbReference type="NCBI Taxonomy" id="351224"/>
    <lineage>
        <taxon>Bacteria</taxon>
        <taxon>Bacillati</taxon>
        <taxon>Actinomycetota</taxon>
        <taxon>Actinomycetes</taxon>
        <taxon>Geodermatophilales</taxon>
        <taxon>Geodermatophilaceae</taxon>
        <taxon>Blastococcus</taxon>
    </lineage>
</organism>
<gene>
    <name evidence="2" type="ORF">GCM10010531_19860</name>
</gene>
<dbReference type="SUPFAM" id="SSF56601">
    <property type="entry name" value="beta-lactamase/transpeptidase-like"/>
    <property type="match status" value="1"/>
</dbReference>